<dbReference type="EMBL" id="CP034456">
    <property type="protein sequence ID" value="QBM85517.1"/>
    <property type="molecule type" value="Genomic_DNA"/>
</dbReference>
<evidence type="ECO:0000256" key="1">
    <source>
        <dbReference type="ARBA" id="ARBA00022737"/>
    </source>
</evidence>
<evidence type="ECO:0000256" key="4">
    <source>
        <dbReference type="SAM" id="MobiDB-lite"/>
    </source>
</evidence>
<dbReference type="GO" id="GO:0085020">
    <property type="term" value="P:protein K6-linked ubiquitination"/>
    <property type="evidence" value="ECO:0007669"/>
    <property type="project" value="TreeGrafter"/>
</dbReference>
<feature type="compositionally biased region" description="Basic and acidic residues" evidence="4">
    <location>
        <begin position="362"/>
        <end position="372"/>
    </location>
</feature>
<feature type="compositionally biased region" description="Basic and acidic residues" evidence="4">
    <location>
        <begin position="19"/>
        <end position="52"/>
    </location>
</feature>
<proteinExistence type="predicted"/>
<dbReference type="PANTHER" id="PTHR24171:SF8">
    <property type="entry name" value="BRCA1-ASSOCIATED RING DOMAIN PROTEIN 1"/>
    <property type="match status" value="1"/>
</dbReference>
<feature type="compositionally biased region" description="Polar residues" evidence="4">
    <location>
        <begin position="1012"/>
        <end position="1021"/>
    </location>
</feature>
<evidence type="ECO:0000313" key="5">
    <source>
        <dbReference type="EMBL" id="QBM85517.1"/>
    </source>
</evidence>
<feature type="repeat" description="ANK" evidence="3">
    <location>
        <begin position="630"/>
        <end position="662"/>
    </location>
</feature>
<feature type="compositionally biased region" description="Gly residues" evidence="4">
    <location>
        <begin position="7"/>
        <end position="18"/>
    </location>
</feature>
<dbReference type="Pfam" id="PF12796">
    <property type="entry name" value="Ank_2"/>
    <property type="match status" value="2"/>
</dbReference>
<name>A0A4P6XD80_9ASCO</name>
<feature type="compositionally biased region" description="Basic and acidic residues" evidence="4">
    <location>
        <begin position="331"/>
        <end position="343"/>
    </location>
</feature>
<feature type="compositionally biased region" description="Basic and acidic residues" evidence="4">
    <location>
        <begin position="201"/>
        <end position="226"/>
    </location>
</feature>
<feature type="compositionally biased region" description="Basic and acidic residues" evidence="4">
    <location>
        <begin position="1044"/>
        <end position="1055"/>
    </location>
</feature>
<dbReference type="InterPro" id="IPR036770">
    <property type="entry name" value="Ankyrin_rpt-contain_sf"/>
</dbReference>
<reference evidence="6" key="1">
    <citation type="submission" date="2019-03" db="EMBL/GenBank/DDBJ databases">
        <title>Snf2 controls pulcherriminic acid biosynthesis and connects pigmentation and antifungal activity of the yeast Metschnikowia pulcherrima.</title>
        <authorList>
            <person name="Gore-Lloyd D."/>
            <person name="Sumann I."/>
            <person name="Brachmann A.O."/>
            <person name="Schneeberger K."/>
            <person name="Ortiz-Merino R.A."/>
            <person name="Moreno-Beltran M."/>
            <person name="Schlaefli M."/>
            <person name="Kirner P."/>
            <person name="Santos Kron A."/>
            <person name="Wolfe K.H."/>
            <person name="Piel J."/>
            <person name="Ahrens C.H."/>
            <person name="Henk D."/>
            <person name="Freimoser F.M."/>
        </authorList>
    </citation>
    <scope>NUCLEOTIDE SEQUENCE [LARGE SCALE GENOMIC DNA]</scope>
    <source>
        <strain evidence="6">APC 1.2</strain>
    </source>
</reference>
<feature type="repeat" description="ANK" evidence="3">
    <location>
        <begin position="561"/>
        <end position="593"/>
    </location>
</feature>
<dbReference type="Gene3D" id="1.25.40.20">
    <property type="entry name" value="Ankyrin repeat-containing domain"/>
    <property type="match status" value="2"/>
</dbReference>
<feature type="compositionally biased region" description="Polar residues" evidence="4">
    <location>
        <begin position="380"/>
        <end position="398"/>
    </location>
</feature>
<dbReference type="SMART" id="SM00248">
    <property type="entry name" value="ANK"/>
    <property type="match status" value="5"/>
</dbReference>
<organism evidence="5 6">
    <name type="scientific">Metschnikowia aff. pulcherrima</name>
    <dbReference type="NCBI Taxonomy" id="2163413"/>
    <lineage>
        <taxon>Eukaryota</taxon>
        <taxon>Fungi</taxon>
        <taxon>Dikarya</taxon>
        <taxon>Ascomycota</taxon>
        <taxon>Saccharomycotina</taxon>
        <taxon>Pichiomycetes</taxon>
        <taxon>Metschnikowiaceae</taxon>
        <taxon>Metschnikowia</taxon>
    </lineage>
</organism>
<feature type="compositionally biased region" description="Polar residues" evidence="4">
    <location>
        <begin position="259"/>
        <end position="280"/>
    </location>
</feature>
<accession>A0A4P6XD80</accession>
<feature type="compositionally biased region" description="Polar residues" evidence="4">
    <location>
        <begin position="309"/>
        <end position="330"/>
    </location>
</feature>
<dbReference type="Pfam" id="PF00023">
    <property type="entry name" value="Ank"/>
    <property type="match status" value="1"/>
</dbReference>
<evidence type="ECO:0000256" key="3">
    <source>
        <dbReference type="PROSITE-ProRule" id="PRU00023"/>
    </source>
</evidence>
<feature type="region of interest" description="Disordered" evidence="4">
    <location>
        <begin position="501"/>
        <end position="521"/>
    </location>
</feature>
<dbReference type="GO" id="GO:0004842">
    <property type="term" value="F:ubiquitin-protein transferase activity"/>
    <property type="evidence" value="ECO:0007669"/>
    <property type="project" value="TreeGrafter"/>
</dbReference>
<feature type="compositionally biased region" description="Basic and acidic residues" evidence="4">
    <location>
        <begin position="954"/>
        <end position="965"/>
    </location>
</feature>
<gene>
    <name evidence="5" type="primary">MPUL0A01370</name>
    <name evidence="5" type="ORF">METSCH_A01370</name>
</gene>
<sequence>MSYSGHHSGGNTGRGNHGGGRDRDRDTIRSDRPERSDRQERSDKNDRSDRNYGSHSSQVLRRYGPQSSESNDLSSSSSYRRQEGSRDFHGYRSGNNRLDGNGRPQSSSGNGGSSSTKHRDGRPHQSFHLGSKYRPGVGRPKGPLLAHHSDPPRLRIPPNNAGESLTKNLLEERRPLYRKQDWDSSMPFRPKHQLPRVPLGPRDHREPHRSENKDVFRSKTEVKTDYDAAPTAGRNSEGLGPRNQRSENKVPLRPKGMPQISQLDPQVSVRSSEMTGQPKSESVPVGLTHDEPLTPKPDDKREPIRAPAVSTQHNSGVHETLSDRLQSVNESESRRDRLQRMFDDDSSSNVGPDQRPSTESSLKARPEAKDEDDHVDEASGSPSSNGFDTSVLSPVGSTASDDAFARTLNIIPEGRPESFVKHADEASIHSEAETVIEDGPVDLAKARLFVRKKGRDAFRERAKRRNVVYSEDDEDHSDTHAGESAPDLHTMAKQHESYLSGDLDHDLNIPSSPRKREQTLADAQPKNISFADNEVVHASSHNVPFQKSLSRSTYKVKRDSTGRSQLQRACKKGDLEEVRSLIQKGASANECDFGGFTCLHEAALAGHTEIVKLLIASGADVNKQAFEAGDFETPLMDAAENKHVSTVETLLMHGADPHLCNNEGYSTITKLFHLQEDDDDYEEVIKVINDFAPPQINSELSKVTHSPRQIIEDPSEKYFSELARKKSHSLIYKYAAQGNKESAAEDFVTHGLSLLKMPDVLNLAARNGHVELVDILLGLNPGSFDINQLNKIGVNALLATVGRGYHDVVKFLLSKGANPYIKRAKDGLTALEIAKHSSQYDPREVVILEESMNGEENTKQIIAEKLLVPRPSPTMDLSSKDAPILEFMNDTKSESYAPGIAQVGRVSDGVDEQNKKSPEDLPTLRNNFSVVNDEKIKARRSTGLDPSQYSVTNDVKHITPKEPGKRKMSIGEWKQHKKSKKEHDSTILDEALLNLQEPPESDTRNEVESQGDVFSQPSMRSSLPAENDNLPPIPSVVSPTTSKAQEEQKSRAAEQAKIWQEKVQAKKKARKEMFLLAEKEKERRKKEDEERRIEIMKEQEAERRQEELRAEVEARKLAEETERKKNVMEYQCILQKYPAGLRDVVFDGSFKRDERLKYTPLYVFEFDNDRWVVDIQLSLILGISASQMHSLTDDYFGPYVDEPSKDKLWSLFFHMIGVGKDNTVENDGMEKFRCLQLRFVHLSRISDWIKQEHFEAYQFLWTEGRLAAVDLNSIDTAQPMQAKRDLNGMLHRPEVGFVPPRLQHRVDVLRTMQSAESPLW</sequence>
<feature type="compositionally biased region" description="Basic and acidic residues" evidence="4">
    <location>
        <begin position="288"/>
        <end position="304"/>
    </location>
</feature>
<feature type="region of interest" description="Disordered" evidence="4">
    <location>
        <begin position="1"/>
        <end position="398"/>
    </location>
</feature>
<protein>
    <submittedName>
        <fullName evidence="5">Ankyrin repeat-containing protein</fullName>
    </submittedName>
</protein>
<feature type="compositionally biased region" description="Basic and acidic residues" evidence="4">
    <location>
        <begin position="169"/>
        <end position="182"/>
    </location>
</feature>
<feature type="repeat" description="ANK" evidence="3">
    <location>
        <begin position="594"/>
        <end position="626"/>
    </location>
</feature>
<dbReference type="PROSITE" id="PS50297">
    <property type="entry name" value="ANK_REP_REGION"/>
    <property type="match status" value="3"/>
</dbReference>
<keyword evidence="1" id="KW-0677">Repeat</keyword>
<feature type="compositionally biased region" description="Low complexity" evidence="4">
    <location>
        <begin position="67"/>
        <end position="78"/>
    </location>
</feature>
<evidence type="ECO:0000256" key="2">
    <source>
        <dbReference type="ARBA" id="ARBA00023043"/>
    </source>
</evidence>
<feature type="region of interest" description="Disordered" evidence="4">
    <location>
        <begin position="938"/>
        <end position="1055"/>
    </location>
</feature>
<dbReference type="SUPFAM" id="SSF48403">
    <property type="entry name" value="Ankyrin repeat"/>
    <property type="match status" value="1"/>
</dbReference>
<keyword evidence="2 3" id="KW-0040">ANK repeat</keyword>
<feature type="compositionally biased region" description="Basic and acidic residues" evidence="4">
    <location>
        <begin position="80"/>
        <end position="90"/>
    </location>
</feature>
<dbReference type="InterPro" id="IPR002110">
    <property type="entry name" value="Ankyrin_rpt"/>
</dbReference>
<evidence type="ECO:0000313" key="6">
    <source>
        <dbReference type="Proteomes" id="UP000292447"/>
    </source>
</evidence>
<feature type="compositionally biased region" description="Polar residues" evidence="4">
    <location>
        <begin position="944"/>
        <end position="953"/>
    </location>
</feature>
<dbReference type="STRING" id="2163413.A0A4P6XD80"/>
<keyword evidence="6" id="KW-1185">Reference proteome</keyword>
<dbReference type="PROSITE" id="PS50088">
    <property type="entry name" value="ANK_REPEAT"/>
    <property type="match status" value="3"/>
</dbReference>
<dbReference type="PRINTS" id="PR01415">
    <property type="entry name" value="ANKYRIN"/>
</dbReference>
<feature type="compositionally biased region" description="Polar residues" evidence="4">
    <location>
        <begin position="347"/>
        <end position="361"/>
    </location>
</feature>
<dbReference type="Proteomes" id="UP000292447">
    <property type="component" value="Chromosome I"/>
</dbReference>
<dbReference type="PANTHER" id="PTHR24171">
    <property type="entry name" value="ANKYRIN REPEAT DOMAIN-CONTAINING PROTEIN 39-RELATED"/>
    <property type="match status" value="1"/>
</dbReference>